<keyword evidence="1" id="KW-0812">Transmembrane</keyword>
<evidence type="ECO:0000313" key="3">
    <source>
        <dbReference type="Proteomes" id="UP000605970"/>
    </source>
</evidence>
<feature type="transmembrane region" description="Helical" evidence="1">
    <location>
        <begin position="37"/>
        <end position="56"/>
    </location>
</feature>
<proteinExistence type="predicted"/>
<comment type="caution">
    <text evidence="2">The sequence shown here is derived from an EMBL/GenBank/DDBJ whole genome shotgun (WGS) entry which is preliminary data.</text>
</comment>
<keyword evidence="1" id="KW-0472">Membrane</keyword>
<accession>A0A8S9ZQ84</accession>
<dbReference type="OrthoDB" id="29661at2759"/>
<dbReference type="Proteomes" id="UP000605970">
    <property type="component" value="Unassembled WGS sequence"/>
</dbReference>
<keyword evidence="1" id="KW-1133">Transmembrane helix</keyword>
<dbReference type="AlphaFoldDB" id="A0A8S9ZQ84"/>
<dbReference type="EMBL" id="JABEBT010000038">
    <property type="protein sequence ID" value="KAF7635778.1"/>
    <property type="molecule type" value="Genomic_DNA"/>
</dbReference>
<name>A0A8S9ZQ84_9BILA</name>
<evidence type="ECO:0000256" key="1">
    <source>
        <dbReference type="SAM" id="Phobius"/>
    </source>
</evidence>
<organism evidence="2 3">
    <name type="scientific">Meloidogyne graminicola</name>
    <dbReference type="NCBI Taxonomy" id="189291"/>
    <lineage>
        <taxon>Eukaryota</taxon>
        <taxon>Metazoa</taxon>
        <taxon>Ecdysozoa</taxon>
        <taxon>Nematoda</taxon>
        <taxon>Chromadorea</taxon>
        <taxon>Rhabditida</taxon>
        <taxon>Tylenchina</taxon>
        <taxon>Tylenchomorpha</taxon>
        <taxon>Tylenchoidea</taxon>
        <taxon>Meloidogynidae</taxon>
        <taxon>Meloidogyninae</taxon>
        <taxon>Meloidogyne</taxon>
    </lineage>
</organism>
<keyword evidence="3" id="KW-1185">Reference proteome</keyword>
<gene>
    <name evidence="2" type="ORF">Mgra_00004870</name>
</gene>
<protein>
    <submittedName>
        <fullName evidence="2">Uncharacterized protein</fullName>
    </submittedName>
</protein>
<evidence type="ECO:0000313" key="2">
    <source>
        <dbReference type="EMBL" id="KAF7635778.1"/>
    </source>
</evidence>
<reference evidence="2" key="1">
    <citation type="journal article" date="2020" name="Ecol. Evol.">
        <title>Genome structure and content of the rice root-knot nematode (Meloidogyne graminicola).</title>
        <authorList>
            <person name="Phan N.T."/>
            <person name="Danchin E.G.J."/>
            <person name="Klopp C."/>
            <person name="Perfus-Barbeoch L."/>
            <person name="Kozlowski D.K."/>
            <person name="Koutsovoulos G.D."/>
            <person name="Lopez-Roques C."/>
            <person name="Bouchez O."/>
            <person name="Zahm M."/>
            <person name="Besnard G."/>
            <person name="Bellafiore S."/>
        </authorList>
    </citation>
    <scope>NUCLEOTIDE SEQUENCE</scope>
    <source>
        <strain evidence="2">VN-18</strain>
    </source>
</reference>
<sequence length="66" mass="7400">MSEPKIVEPSATTSTGGTTNNATVYTFEEQVMAYSSLYVMAIICIIWGTIRSLAFVKTQIERKRTY</sequence>